<keyword evidence="11" id="KW-0560">Oxidoreductase</keyword>
<dbReference type="InterPro" id="IPR013637">
    <property type="entry name" value="Lys_sp_deMease-like_dom"/>
</dbReference>
<evidence type="ECO:0000256" key="9">
    <source>
        <dbReference type="ARBA" id="ARBA00022853"/>
    </source>
</evidence>
<proteinExistence type="inferred from homology"/>
<comment type="similarity">
    <text evidence="3">Belongs to the JARID1 histone demethylase family.</text>
</comment>
<dbReference type="PANTHER" id="PTHR10694">
    <property type="entry name" value="LYSINE-SPECIFIC DEMETHYLASE"/>
    <property type="match status" value="1"/>
</dbReference>
<dbReference type="InterPro" id="IPR019786">
    <property type="entry name" value="Zinc_finger_PHD-type_CS"/>
</dbReference>
<dbReference type="SMART" id="SM00501">
    <property type="entry name" value="BRIGHT"/>
    <property type="match status" value="1"/>
</dbReference>
<dbReference type="SMART" id="SM00558">
    <property type="entry name" value="JmjC"/>
    <property type="match status" value="1"/>
</dbReference>
<evidence type="ECO:0000256" key="15">
    <source>
        <dbReference type="PROSITE-ProRule" id="PRU00146"/>
    </source>
</evidence>
<evidence type="ECO:0000259" key="19">
    <source>
        <dbReference type="PROSITE" id="PS51183"/>
    </source>
</evidence>
<comment type="subcellular location">
    <subcellularLocation>
        <location evidence="2">Nucleus</location>
    </subcellularLocation>
</comment>
<dbReference type="Pfam" id="PF08429">
    <property type="entry name" value="PLU-1"/>
    <property type="match status" value="2"/>
</dbReference>
<evidence type="ECO:0000256" key="4">
    <source>
        <dbReference type="ARBA" id="ARBA00012902"/>
    </source>
</evidence>
<evidence type="ECO:0000256" key="12">
    <source>
        <dbReference type="ARBA" id="ARBA00023004"/>
    </source>
</evidence>
<keyword evidence="9" id="KW-0156">Chromatin regulator</keyword>
<evidence type="ECO:0000256" key="10">
    <source>
        <dbReference type="ARBA" id="ARBA00022964"/>
    </source>
</evidence>
<dbReference type="Pfam" id="PF21323">
    <property type="entry name" value="KDM5_C-hel"/>
    <property type="match status" value="1"/>
</dbReference>
<feature type="domain" description="JmjC" evidence="20">
    <location>
        <begin position="429"/>
        <end position="595"/>
    </location>
</feature>
<dbReference type="FunFam" id="2.60.120.650:FF:000001">
    <property type="entry name" value="Putative lysine-specific demethylase 5b"/>
    <property type="match status" value="1"/>
</dbReference>
<dbReference type="Pfam" id="PF00628">
    <property type="entry name" value="PHD"/>
    <property type="match status" value="1"/>
</dbReference>
<feature type="domain" description="JmjN" evidence="19">
    <location>
        <begin position="14"/>
        <end position="55"/>
    </location>
</feature>
<evidence type="ECO:0000313" key="22">
    <source>
        <dbReference type="Proteomes" id="UP000694388"/>
    </source>
</evidence>
<dbReference type="Proteomes" id="UP000694388">
    <property type="component" value="Unplaced"/>
</dbReference>
<evidence type="ECO:0000256" key="13">
    <source>
        <dbReference type="ARBA" id="ARBA00023242"/>
    </source>
</evidence>
<evidence type="ECO:0000259" key="18">
    <source>
        <dbReference type="PROSITE" id="PS51011"/>
    </source>
</evidence>
<dbReference type="InterPro" id="IPR001606">
    <property type="entry name" value="ARID_dom"/>
</dbReference>
<dbReference type="PANTHER" id="PTHR10694:SF43">
    <property type="entry name" value="LYSINE-SPECIFIC DEMETHYLASE 5C"/>
    <property type="match status" value="1"/>
</dbReference>
<evidence type="ECO:0000256" key="5">
    <source>
        <dbReference type="ARBA" id="ARBA00022723"/>
    </source>
</evidence>
<dbReference type="InterPro" id="IPR003349">
    <property type="entry name" value="JmjN"/>
</dbReference>
<evidence type="ECO:0000256" key="14">
    <source>
        <dbReference type="ARBA" id="ARBA00048734"/>
    </source>
</evidence>
<evidence type="ECO:0000313" key="21">
    <source>
        <dbReference type="Ensembl" id="ENSEBUP00000010096.1"/>
    </source>
</evidence>
<comment type="catalytic activity">
    <reaction evidence="14">
        <text>N(6),N(6),N(6)-trimethyl-L-lysyl(4)-[histone H3] + 3 2-oxoglutarate + 3 O2 = L-lysyl(4)-[histone H3] + 3 formaldehyde + 3 succinate + 3 CO2</text>
        <dbReference type="Rhea" id="RHEA:60208"/>
        <dbReference type="Rhea" id="RHEA-COMP:15537"/>
        <dbReference type="Rhea" id="RHEA-COMP:15547"/>
        <dbReference type="ChEBI" id="CHEBI:15379"/>
        <dbReference type="ChEBI" id="CHEBI:16526"/>
        <dbReference type="ChEBI" id="CHEBI:16810"/>
        <dbReference type="ChEBI" id="CHEBI:16842"/>
        <dbReference type="ChEBI" id="CHEBI:29969"/>
        <dbReference type="ChEBI" id="CHEBI:30031"/>
        <dbReference type="ChEBI" id="CHEBI:61961"/>
        <dbReference type="EC" id="1.14.11.67"/>
    </reaction>
</comment>
<organism evidence="21 22">
    <name type="scientific">Eptatretus burgeri</name>
    <name type="common">Inshore hagfish</name>
    <dbReference type="NCBI Taxonomy" id="7764"/>
    <lineage>
        <taxon>Eukaryota</taxon>
        <taxon>Metazoa</taxon>
        <taxon>Chordata</taxon>
        <taxon>Craniata</taxon>
        <taxon>Vertebrata</taxon>
        <taxon>Cyclostomata</taxon>
        <taxon>Myxini</taxon>
        <taxon>Myxiniformes</taxon>
        <taxon>Myxinidae</taxon>
        <taxon>Eptatretinae</taxon>
        <taxon>Eptatretus</taxon>
    </lineage>
</organism>
<accession>A0A8C4Q4Z0</accession>
<dbReference type="InterPro" id="IPR001965">
    <property type="entry name" value="Znf_PHD"/>
</dbReference>
<dbReference type="FunFam" id="1.10.150.60:FF:000001">
    <property type="entry name" value="Putative lysine-specific demethylase 5b"/>
    <property type="match status" value="1"/>
</dbReference>
<protein>
    <recommendedName>
        <fullName evidence="4">[histone H3]-trimethyl-L-lysine(4) demethylase</fullName>
        <ecNumber evidence="4">1.14.11.67</ecNumber>
    </recommendedName>
</protein>
<dbReference type="PROSITE" id="PS51184">
    <property type="entry name" value="JMJC"/>
    <property type="match status" value="1"/>
</dbReference>
<evidence type="ECO:0000256" key="3">
    <source>
        <dbReference type="ARBA" id="ARBA00006801"/>
    </source>
</evidence>
<comment type="cofactor">
    <cofactor evidence="1">
        <name>Fe(2+)</name>
        <dbReference type="ChEBI" id="CHEBI:29033"/>
    </cofactor>
</comment>
<evidence type="ECO:0000256" key="16">
    <source>
        <dbReference type="SAM" id="MobiDB-lite"/>
    </source>
</evidence>
<dbReference type="PROSITE" id="PS01359">
    <property type="entry name" value="ZF_PHD_1"/>
    <property type="match status" value="1"/>
</dbReference>
<keyword evidence="5" id="KW-0479">Metal-binding</keyword>
<dbReference type="GO" id="GO:0034647">
    <property type="term" value="F:histone H3K4me/H3K4me2/H3K4me3 demethylase activity"/>
    <property type="evidence" value="ECO:0007669"/>
    <property type="project" value="UniProtKB-EC"/>
</dbReference>
<evidence type="ECO:0000256" key="6">
    <source>
        <dbReference type="ARBA" id="ARBA00022737"/>
    </source>
</evidence>
<feature type="compositionally biased region" description="Polar residues" evidence="16">
    <location>
        <begin position="1111"/>
        <end position="1123"/>
    </location>
</feature>
<dbReference type="PROSITE" id="PS51011">
    <property type="entry name" value="ARID"/>
    <property type="match status" value="1"/>
</dbReference>
<evidence type="ECO:0000259" key="20">
    <source>
        <dbReference type="PROSITE" id="PS51184"/>
    </source>
</evidence>
<dbReference type="InterPro" id="IPR004198">
    <property type="entry name" value="Znf_C5HC2"/>
</dbReference>
<dbReference type="SUPFAM" id="SSF57903">
    <property type="entry name" value="FYVE/PHD zinc finger"/>
    <property type="match status" value="2"/>
</dbReference>
<dbReference type="InterPro" id="IPR013083">
    <property type="entry name" value="Znf_RING/FYVE/PHD"/>
</dbReference>
<dbReference type="GeneTree" id="ENSGT00940000164196"/>
<dbReference type="Pfam" id="PF02375">
    <property type="entry name" value="JmjN"/>
    <property type="match status" value="1"/>
</dbReference>
<name>A0A8C4Q4Z0_EPTBU</name>
<dbReference type="InterPro" id="IPR036431">
    <property type="entry name" value="ARID_dom_sf"/>
</dbReference>
<dbReference type="GO" id="GO:0000785">
    <property type="term" value="C:chromatin"/>
    <property type="evidence" value="ECO:0007669"/>
    <property type="project" value="TreeGrafter"/>
</dbReference>
<evidence type="ECO:0000256" key="2">
    <source>
        <dbReference type="ARBA" id="ARBA00004123"/>
    </source>
</evidence>
<keyword evidence="8" id="KW-0862">Zinc</keyword>
<dbReference type="InterPro" id="IPR048615">
    <property type="entry name" value="KDM5_C-hel"/>
</dbReference>
<keyword evidence="13" id="KW-0539">Nucleus</keyword>
<evidence type="ECO:0000256" key="7">
    <source>
        <dbReference type="ARBA" id="ARBA00022771"/>
    </source>
</evidence>
<keyword evidence="22" id="KW-1185">Reference proteome</keyword>
<dbReference type="GO" id="GO:0006355">
    <property type="term" value="P:regulation of DNA-templated transcription"/>
    <property type="evidence" value="ECO:0007669"/>
    <property type="project" value="TreeGrafter"/>
</dbReference>
<feature type="region of interest" description="Disordered" evidence="16">
    <location>
        <begin position="185"/>
        <end position="211"/>
    </location>
</feature>
<dbReference type="EC" id="1.14.11.67" evidence="4"/>
<dbReference type="CDD" id="cd16864">
    <property type="entry name" value="ARID_JARID"/>
    <property type="match status" value="1"/>
</dbReference>
<dbReference type="SUPFAM" id="SSF46774">
    <property type="entry name" value="ARID-like"/>
    <property type="match status" value="1"/>
</dbReference>
<dbReference type="Gene3D" id="3.30.40.10">
    <property type="entry name" value="Zinc/RING finger domain, C3HC4 (zinc finger)"/>
    <property type="match status" value="2"/>
</dbReference>
<dbReference type="GO" id="GO:0005634">
    <property type="term" value="C:nucleus"/>
    <property type="evidence" value="ECO:0007669"/>
    <property type="project" value="UniProtKB-SubCell"/>
</dbReference>
<keyword evidence="10" id="KW-0223">Dioxygenase</keyword>
<dbReference type="SMART" id="SM01014">
    <property type="entry name" value="ARID"/>
    <property type="match status" value="1"/>
</dbReference>
<dbReference type="InterPro" id="IPR011011">
    <property type="entry name" value="Znf_FYVE_PHD"/>
</dbReference>
<dbReference type="GO" id="GO:0008270">
    <property type="term" value="F:zinc ion binding"/>
    <property type="evidence" value="ECO:0007669"/>
    <property type="project" value="UniProtKB-KW"/>
</dbReference>
<feature type="region of interest" description="Disordered" evidence="16">
    <location>
        <begin position="1108"/>
        <end position="1127"/>
    </location>
</feature>
<dbReference type="SMART" id="SM00249">
    <property type="entry name" value="PHD"/>
    <property type="match status" value="2"/>
</dbReference>
<feature type="domain" description="PHD-type" evidence="17">
    <location>
        <begin position="285"/>
        <end position="335"/>
    </location>
</feature>
<dbReference type="Pfam" id="PF02373">
    <property type="entry name" value="JmjC"/>
    <property type="match status" value="1"/>
</dbReference>
<dbReference type="PROSITE" id="PS51183">
    <property type="entry name" value="JMJN"/>
    <property type="match status" value="1"/>
</dbReference>
<reference evidence="21" key="2">
    <citation type="submission" date="2025-09" db="UniProtKB">
        <authorList>
            <consortium name="Ensembl"/>
        </authorList>
    </citation>
    <scope>IDENTIFICATION</scope>
</reference>
<dbReference type="SMART" id="SM00545">
    <property type="entry name" value="JmjN"/>
    <property type="match status" value="1"/>
</dbReference>
<keyword evidence="12" id="KW-0408">Iron</keyword>
<evidence type="ECO:0000256" key="11">
    <source>
        <dbReference type="ARBA" id="ARBA00023002"/>
    </source>
</evidence>
<dbReference type="Pfam" id="PF02928">
    <property type="entry name" value="zf-C5HC2"/>
    <property type="match status" value="1"/>
</dbReference>
<dbReference type="PROSITE" id="PS50016">
    <property type="entry name" value="ZF_PHD_2"/>
    <property type="match status" value="1"/>
</dbReference>
<feature type="compositionally biased region" description="Polar residues" evidence="16">
    <location>
        <begin position="193"/>
        <end position="203"/>
    </location>
</feature>
<dbReference type="InterPro" id="IPR003347">
    <property type="entry name" value="JmjC_dom"/>
</dbReference>
<dbReference type="Gene3D" id="2.60.120.650">
    <property type="entry name" value="Cupin"/>
    <property type="match status" value="1"/>
</dbReference>
<dbReference type="OMA" id="FMIRCEL"/>
<dbReference type="SUPFAM" id="SSF51197">
    <property type="entry name" value="Clavaminate synthase-like"/>
    <property type="match status" value="1"/>
</dbReference>
<feature type="domain" description="ARID" evidence="18">
    <location>
        <begin position="79"/>
        <end position="169"/>
    </location>
</feature>
<keyword evidence="6" id="KW-0677">Repeat</keyword>
<dbReference type="Gene3D" id="1.10.150.60">
    <property type="entry name" value="ARID DNA-binding domain"/>
    <property type="match status" value="1"/>
</dbReference>
<keyword evidence="7 15" id="KW-0863">Zinc-finger</keyword>
<dbReference type="InterPro" id="IPR019787">
    <property type="entry name" value="Znf_PHD-finger"/>
</dbReference>
<dbReference type="GO" id="GO:0003677">
    <property type="term" value="F:DNA binding"/>
    <property type="evidence" value="ECO:0007669"/>
    <property type="project" value="InterPro"/>
</dbReference>
<evidence type="ECO:0000259" key="17">
    <source>
        <dbReference type="PROSITE" id="PS50016"/>
    </source>
</evidence>
<evidence type="ECO:0000256" key="8">
    <source>
        <dbReference type="ARBA" id="ARBA00022833"/>
    </source>
</evidence>
<sequence>MIVESEEFAPPEECPVFKPSSDEFADPLGYVAKIRPIAEKSGICKICPPAGWQPPFAVDVDSFHFTPRMQRLNELEAQTRVKLNFLDQIAKFWELQGSSLKIPVVERHTLDLCLLSKVVAEEGGFDVLCRERKWSRVASRMGYPAHRNVGSLLRTHYERILHPYELFHSGVSLAVRDDVTEKDKEYTSHRLPQRQSVQPSKTSCYGRRAKRLSAEPEATEEDIVSNPELRKLQIFGAGPKMVGLGLMVKDKSTCKKKSNCDPSRIVPSSLGDCFGITNALSRSAGHTCLVCSLSDGEGKLLVCNTCNDCYHSGCLLSPLLDITKVSWYCPKCVAKECTKLQDAFGFEQATKEYTLQSFGEKADAFKADYFNQPVHLVPTEVVEREFWRLVSTIEEDVTVEYGADIHSREFGSGFPVSSSKHSLSKEEEEYAKSGWNLNNIPVLEQSVLGFINADISGMKVPWLYVGMCFSAFCWHIEDHWSYSINYLHWGEPKTWYGVPSRSAEHLEEVMKKLAPELFEAQPDLLHQLVTIMNPNILMAHGVPVVRTNQCAGEFVVTFPRAYHSGFNQGYNFAEAVNFCTADWLPMGRLCVEHYRRLHRFCVFSHEELICKMASGPDKLDLNLAAAVHRELFIMVQEERRLRKALLEQGTTEAEREAFELLPDDERQCDTCKTTCFLSALACTRCPNLLVCLHHAVQLCKCPPQDRYLRYRYTLDELPAMLQKLKERAGSFDGWASRARVTVQAVGEQRKGNLWYLRSLLKEAEELKFPDNDLSLEIQMLVTEAERCQAMAQHLLSRKPKIKYVWSELQSRVEVFCNHAHEALAQPTPDSATILSLLDIVPSLGSGLALSDVSRLRQALQQARWLDEVKQNLVQTNRVTMDTMSSLMEAGQRLQPHPAVRKAMAELQELLAIAERWEDKASLCLNAKPPLPVTTLQAIVNEADRVPAYLPKVLALKQALLDAQDWIGLVETIGDHFPYLSVLERLLVQGRQIPVRLDVLAPFEAQATAARAWRTRAQRAFLRRCSSHTLHEVLTPRMDIGVSSTGCTQVKLAKKEQANDACSTEVLQELLREARDPTAIVSHAQEYKTASQREVDSIRDLRRKNAAKLAKTDTTVEPQVATSSPEPPAAQPHFCTCRRAASGTLLACELCAELFHMGTCVAPPPGCSRVSAERVGPGWRARDVRFLCPGCQRSRRPRLEAILPLLVSLQKLPVRLEEGEALQCATERAMDWKERARVLLAQPEMARALGGSAGKLQDVATPANVCSTLEEGEVTWQYEIVLCVLCDPQQHDLQPQLFPWRDDKCKHQRLHLPFPLQ</sequence>
<evidence type="ECO:0000256" key="1">
    <source>
        <dbReference type="ARBA" id="ARBA00001954"/>
    </source>
</evidence>
<dbReference type="Pfam" id="PF01388">
    <property type="entry name" value="ARID"/>
    <property type="match status" value="1"/>
</dbReference>
<reference evidence="21" key="1">
    <citation type="submission" date="2025-08" db="UniProtKB">
        <authorList>
            <consortium name="Ensembl"/>
        </authorList>
    </citation>
    <scope>IDENTIFICATION</scope>
</reference>
<dbReference type="Ensembl" id="ENSEBUT00000010636.1">
    <property type="protein sequence ID" value="ENSEBUP00000010096.1"/>
    <property type="gene ID" value="ENSEBUG00000006452.1"/>
</dbReference>